<evidence type="ECO:0000313" key="11">
    <source>
        <dbReference type="Proteomes" id="UP000012081"/>
    </source>
</evidence>
<dbReference type="GO" id="GO:0016597">
    <property type="term" value="F:amino acid binding"/>
    <property type="evidence" value="ECO:0007669"/>
    <property type="project" value="InterPro"/>
</dbReference>
<evidence type="ECO:0000256" key="3">
    <source>
        <dbReference type="ARBA" id="ARBA00022679"/>
    </source>
</evidence>
<dbReference type="GO" id="GO:0044205">
    <property type="term" value="P:'de novo' UMP biosynthetic process"/>
    <property type="evidence" value="ECO:0007669"/>
    <property type="project" value="UniProtKB-UniRule"/>
</dbReference>
<dbReference type="PROSITE" id="PS00097">
    <property type="entry name" value="CARBAMOYLTRANSFERASE"/>
    <property type="match status" value="1"/>
</dbReference>
<dbReference type="AlphaFoldDB" id="M8DDP1"/>
<feature type="binding site" evidence="7">
    <location>
        <position position="209"/>
    </location>
    <ligand>
        <name>L-aspartate</name>
        <dbReference type="ChEBI" id="CHEBI:29991"/>
    </ligand>
</feature>
<comment type="caution">
    <text evidence="10">The sequence shown here is derived from an EMBL/GenBank/DDBJ whole genome shotgun (WGS) entry which is preliminary data.</text>
</comment>
<dbReference type="Pfam" id="PF02729">
    <property type="entry name" value="OTCace_N"/>
    <property type="match status" value="1"/>
</dbReference>
<dbReference type="PATRIC" id="fig|1300222.3.peg.529"/>
<organism evidence="10 11">
    <name type="scientific">Brevibacillus borstelensis AK1</name>
    <dbReference type="NCBI Taxonomy" id="1300222"/>
    <lineage>
        <taxon>Bacteria</taxon>
        <taxon>Bacillati</taxon>
        <taxon>Bacillota</taxon>
        <taxon>Bacilli</taxon>
        <taxon>Bacillales</taxon>
        <taxon>Paenibacillaceae</taxon>
        <taxon>Brevibacillus</taxon>
    </lineage>
</organism>
<dbReference type="GO" id="GO:0005829">
    <property type="term" value="C:cytosol"/>
    <property type="evidence" value="ECO:0007669"/>
    <property type="project" value="TreeGrafter"/>
</dbReference>
<proteinExistence type="inferred from homology"/>
<evidence type="ECO:0000256" key="7">
    <source>
        <dbReference type="HAMAP-Rule" id="MF_00001"/>
    </source>
</evidence>
<evidence type="ECO:0000259" key="9">
    <source>
        <dbReference type="Pfam" id="PF02729"/>
    </source>
</evidence>
<feature type="domain" description="Aspartate/ornithine carbamoyltransferase Asp/Orn-binding" evidence="8">
    <location>
        <begin position="195"/>
        <end position="341"/>
    </location>
</feature>
<dbReference type="EC" id="2.1.3.2" evidence="7"/>
<evidence type="ECO:0000256" key="5">
    <source>
        <dbReference type="ARBA" id="ARBA00043884"/>
    </source>
</evidence>
<feature type="binding site" evidence="7">
    <location>
        <position position="305"/>
    </location>
    <ligand>
        <name>carbamoyl phosphate</name>
        <dbReference type="ChEBI" id="CHEBI:58228"/>
    </ligand>
</feature>
<feature type="domain" description="Aspartate/ornithine carbamoyltransferase carbamoyl-P binding" evidence="9">
    <location>
        <begin position="49"/>
        <end position="189"/>
    </location>
</feature>
<dbReference type="GO" id="GO:0006520">
    <property type="term" value="P:amino acid metabolic process"/>
    <property type="evidence" value="ECO:0007669"/>
    <property type="project" value="InterPro"/>
</dbReference>
<dbReference type="PRINTS" id="PR00100">
    <property type="entry name" value="AOTCASE"/>
</dbReference>
<keyword evidence="3 7" id="KW-0808">Transferase</keyword>
<keyword evidence="11" id="KW-1185">Reference proteome</keyword>
<evidence type="ECO:0000259" key="8">
    <source>
        <dbReference type="Pfam" id="PF00185"/>
    </source>
</evidence>
<name>M8DDP1_9BACL</name>
<evidence type="ECO:0000256" key="2">
    <source>
        <dbReference type="ARBA" id="ARBA00008896"/>
    </source>
</evidence>
<reference evidence="10 11" key="1">
    <citation type="submission" date="2013-03" db="EMBL/GenBank/DDBJ databases">
        <title>Assembly of a new bacterial strain Brevibacillus borstelensis AK1.</title>
        <authorList>
            <person name="Rajan I."/>
            <person name="PoliReddy D."/>
            <person name="Sugumar T."/>
            <person name="Rathinam K."/>
            <person name="Alqarawi S."/>
            <person name="Khalil A.B."/>
            <person name="Sivakumar N."/>
        </authorList>
    </citation>
    <scope>NUCLEOTIDE SEQUENCE [LARGE SCALE GENOMIC DNA]</scope>
    <source>
        <strain evidence="10 11">AK1</strain>
    </source>
</reference>
<dbReference type="Pfam" id="PF00185">
    <property type="entry name" value="OTCace"/>
    <property type="match status" value="1"/>
</dbReference>
<dbReference type="HAMAP" id="MF_00001">
    <property type="entry name" value="Asp_carb_tr"/>
    <property type="match status" value="1"/>
</dbReference>
<feature type="binding site" evidence="7">
    <location>
        <position position="148"/>
    </location>
    <ligand>
        <name>carbamoyl phosphate</name>
        <dbReference type="ChEBI" id="CHEBI:58228"/>
    </ligand>
</feature>
<dbReference type="PRINTS" id="PR00101">
    <property type="entry name" value="ATCASE"/>
</dbReference>
<feature type="binding site" evidence="7">
    <location>
        <position position="126"/>
    </location>
    <ligand>
        <name>L-aspartate</name>
        <dbReference type="ChEBI" id="CHEBI:29991"/>
    </ligand>
</feature>
<feature type="binding site" evidence="7">
    <location>
        <position position="304"/>
    </location>
    <ligand>
        <name>carbamoyl phosphate</name>
        <dbReference type="ChEBI" id="CHEBI:58228"/>
    </ligand>
</feature>
<comment type="function">
    <text evidence="5 7">Catalyzes the condensation of carbamoyl phosphate and aspartate to form carbamoyl aspartate and inorganic phosphate, the committed step in the de novo pyrimidine nucleotide biosynthesis pathway.</text>
</comment>
<accession>M8DDP1</accession>
<dbReference type="Proteomes" id="UP000012081">
    <property type="component" value="Unassembled WGS sequence"/>
</dbReference>
<dbReference type="PANTHER" id="PTHR45753:SF6">
    <property type="entry name" value="ASPARTATE CARBAMOYLTRANSFERASE"/>
    <property type="match status" value="1"/>
</dbReference>
<evidence type="ECO:0000256" key="1">
    <source>
        <dbReference type="ARBA" id="ARBA00004852"/>
    </source>
</evidence>
<keyword evidence="4 7" id="KW-0665">Pyrimidine biosynthesis</keyword>
<evidence type="ECO:0000256" key="4">
    <source>
        <dbReference type="ARBA" id="ARBA00022975"/>
    </source>
</evidence>
<feature type="binding site" evidence="7">
    <location>
        <position position="179"/>
    </location>
    <ligand>
        <name>carbamoyl phosphate</name>
        <dbReference type="ChEBI" id="CHEBI:58228"/>
    </ligand>
</feature>
<dbReference type="PANTHER" id="PTHR45753">
    <property type="entry name" value="ORNITHINE CARBAMOYLTRANSFERASE, MITOCHONDRIAL"/>
    <property type="match status" value="1"/>
</dbReference>
<protein>
    <recommendedName>
        <fullName evidence="7">Aspartate carbamoyltransferase</fullName>
        <ecNumber evidence="7">2.1.3.2</ecNumber>
    </recommendedName>
    <alternativeName>
        <fullName evidence="7">Aspartate transcarbamylase</fullName>
        <shortName evidence="7">ATCase</shortName>
    </alternativeName>
</protein>
<dbReference type="InterPro" id="IPR036901">
    <property type="entry name" value="Asp/Orn_carbamoylTrfase_sf"/>
</dbReference>
<dbReference type="NCBIfam" id="NF002032">
    <property type="entry name" value="PRK00856.1"/>
    <property type="match status" value="1"/>
</dbReference>
<dbReference type="InterPro" id="IPR006132">
    <property type="entry name" value="Asp/Orn_carbamoyltranf_P-bd"/>
</dbReference>
<comment type="catalytic activity">
    <reaction evidence="6 7">
        <text>carbamoyl phosphate + L-aspartate = N-carbamoyl-L-aspartate + phosphate + H(+)</text>
        <dbReference type="Rhea" id="RHEA:20013"/>
        <dbReference type="ChEBI" id="CHEBI:15378"/>
        <dbReference type="ChEBI" id="CHEBI:29991"/>
        <dbReference type="ChEBI" id="CHEBI:32814"/>
        <dbReference type="ChEBI" id="CHEBI:43474"/>
        <dbReference type="ChEBI" id="CHEBI:58228"/>
        <dbReference type="EC" id="2.1.3.2"/>
    </reaction>
</comment>
<dbReference type="Gene3D" id="3.40.50.1370">
    <property type="entry name" value="Aspartate/ornithine carbamoyltransferase"/>
    <property type="match status" value="2"/>
</dbReference>
<dbReference type="NCBIfam" id="TIGR00670">
    <property type="entry name" value="asp_carb_tr"/>
    <property type="match status" value="1"/>
</dbReference>
<evidence type="ECO:0000256" key="6">
    <source>
        <dbReference type="ARBA" id="ARBA00048859"/>
    </source>
</evidence>
<dbReference type="SUPFAM" id="SSF53671">
    <property type="entry name" value="Aspartate/ornithine carbamoyltransferase"/>
    <property type="match status" value="1"/>
</dbReference>
<dbReference type="GO" id="GO:0006207">
    <property type="term" value="P:'de novo' pyrimidine nucleobase biosynthetic process"/>
    <property type="evidence" value="ECO:0007669"/>
    <property type="project" value="InterPro"/>
</dbReference>
<sequence length="358" mass="39551">MPCLSNEAKSFLPMPASRGSLARSFFCTHLQDGLEKSEITEGFEMSNMRHLTGIKNLSREEIGSLLKRADFWAKSPGVQSEVLRGRFVANLFFEASTRTRFSFEVAQKRLGAHVLNFIPETSSTVKGETILDTVRTLEAMGVEAAVIRTRKDGLFEELADQVELQLINAGDGTNEHPTQCLLDLLTMQQQFGKIEGLSVAIIGDLRHSRVLGSHLHALPKMGAQLLLAGPASMMPQPQLVPHGVQIVEIDEAVRTADVVMMLRVQLERHTSSLFISKEEYHLAHGLTLERARMMKPGAVIMHPAPVNRGVEIHTDLVDCERSLIHKQVTNGVAARMAVMETLLRGSDVKWESSLATAN</sequence>
<dbReference type="InterPro" id="IPR006131">
    <property type="entry name" value="Asp_carbamoyltransf_Asp/Orn-bd"/>
</dbReference>
<gene>
    <name evidence="7" type="primary">pyrB</name>
    <name evidence="10" type="ORF">I532_02530</name>
</gene>
<comment type="subunit">
    <text evidence="7">Heterododecamer (2C3:3R2) of six catalytic PyrB chains organized as two trimers (C3), and six regulatory PyrI chains organized as three dimers (R2).</text>
</comment>
<feature type="binding site" evidence="7">
    <location>
        <position position="176"/>
    </location>
    <ligand>
        <name>carbamoyl phosphate</name>
        <dbReference type="ChEBI" id="CHEBI:58228"/>
    </ligand>
</feature>
<dbReference type="InterPro" id="IPR002082">
    <property type="entry name" value="Asp_carbamoyltransf"/>
</dbReference>
<dbReference type="GO" id="GO:0004070">
    <property type="term" value="F:aspartate carbamoyltransferase activity"/>
    <property type="evidence" value="ECO:0007669"/>
    <property type="project" value="UniProtKB-UniRule"/>
</dbReference>
<feature type="binding site" evidence="7">
    <location>
        <position position="263"/>
    </location>
    <ligand>
        <name>L-aspartate</name>
        <dbReference type="ChEBI" id="CHEBI:29991"/>
    </ligand>
</feature>
<feature type="binding site" evidence="7">
    <location>
        <position position="98"/>
    </location>
    <ligand>
        <name>carbamoyl phosphate</name>
        <dbReference type="ChEBI" id="CHEBI:58228"/>
    </ligand>
</feature>
<dbReference type="EMBL" id="APBN01000001">
    <property type="protein sequence ID" value="EMT54444.1"/>
    <property type="molecule type" value="Genomic_DNA"/>
</dbReference>
<comment type="similarity">
    <text evidence="2 7">Belongs to the aspartate/ornithine carbamoyltransferase superfamily. ATCase family.</text>
</comment>
<comment type="pathway">
    <text evidence="1 7">Pyrimidine metabolism; UMP biosynthesis via de novo pathway; (S)-dihydroorotate from bicarbonate: step 2/3.</text>
</comment>
<feature type="binding site" evidence="7">
    <location>
        <position position="99"/>
    </location>
    <ligand>
        <name>carbamoyl phosphate</name>
        <dbReference type="ChEBI" id="CHEBI:58228"/>
    </ligand>
</feature>
<evidence type="ECO:0000313" key="10">
    <source>
        <dbReference type="EMBL" id="EMT54444.1"/>
    </source>
</evidence>
<dbReference type="UniPathway" id="UPA00070">
    <property type="reaction ID" value="UER00116"/>
</dbReference>
<dbReference type="InterPro" id="IPR006130">
    <property type="entry name" value="Asp/Orn_carbamoylTrfase"/>
</dbReference>
<dbReference type="STRING" id="1300222.I532_02530"/>